<feature type="region of interest" description="Disordered" evidence="1">
    <location>
        <begin position="1"/>
        <end position="31"/>
    </location>
</feature>
<protein>
    <submittedName>
        <fullName evidence="2">Uncharacterized protein</fullName>
    </submittedName>
</protein>
<dbReference type="OrthoDB" id="6964405at2759"/>
<evidence type="ECO:0000256" key="1">
    <source>
        <dbReference type="SAM" id="MobiDB-lite"/>
    </source>
</evidence>
<gene>
    <name evidence="2" type="ORF">NPIL_388761</name>
</gene>
<dbReference type="EMBL" id="BMAW01000901">
    <property type="protein sequence ID" value="GFS71402.1"/>
    <property type="molecule type" value="Genomic_DNA"/>
</dbReference>
<proteinExistence type="predicted"/>
<organism evidence="2 3">
    <name type="scientific">Nephila pilipes</name>
    <name type="common">Giant wood spider</name>
    <name type="synonym">Nephila maculata</name>
    <dbReference type="NCBI Taxonomy" id="299642"/>
    <lineage>
        <taxon>Eukaryota</taxon>
        <taxon>Metazoa</taxon>
        <taxon>Ecdysozoa</taxon>
        <taxon>Arthropoda</taxon>
        <taxon>Chelicerata</taxon>
        <taxon>Arachnida</taxon>
        <taxon>Araneae</taxon>
        <taxon>Araneomorphae</taxon>
        <taxon>Entelegynae</taxon>
        <taxon>Araneoidea</taxon>
        <taxon>Nephilidae</taxon>
        <taxon>Nephila</taxon>
    </lineage>
</organism>
<reference evidence="2" key="1">
    <citation type="submission" date="2020-08" db="EMBL/GenBank/DDBJ databases">
        <title>Multicomponent nature underlies the extraordinary mechanical properties of spider dragline silk.</title>
        <authorList>
            <person name="Kono N."/>
            <person name="Nakamura H."/>
            <person name="Mori M."/>
            <person name="Yoshida Y."/>
            <person name="Ohtoshi R."/>
            <person name="Malay A.D."/>
            <person name="Moran D.A.P."/>
            <person name="Tomita M."/>
            <person name="Numata K."/>
            <person name="Arakawa K."/>
        </authorList>
    </citation>
    <scope>NUCLEOTIDE SEQUENCE</scope>
</reference>
<dbReference type="AlphaFoldDB" id="A0A8X6MPQ9"/>
<feature type="compositionally biased region" description="Basic and acidic residues" evidence="1">
    <location>
        <begin position="11"/>
        <end position="22"/>
    </location>
</feature>
<name>A0A8X6MPQ9_NEPPI</name>
<dbReference type="Proteomes" id="UP000887013">
    <property type="component" value="Unassembled WGS sequence"/>
</dbReference>
<keyword evidence="3" id="KW-1185">Reference proteome</keyword>
<evidence type="ECO:0000313" key="3">
    <source>
        <dbReference type="Proteomes" id="UP000887013"/>
    </source>
</evidence>
<accession>A0A8X6MPQ9</accession>
<comment type="caution">
    <text evidence="2">The sequence shown here is derived from an EMBL/GenBank/DDBJ whole genome shotgun (WGS) entry which is preliminary data.</text>
</comment>
<evidence type="ECO:0000313" key="2">
    <source>
        <dbReference type="EMBL" id="GFS71402.1"/>
    </source>
</evidence>
<sequence>MFHGKNLRGTSHFEPHEKEQKQVSDALRCPGPQAQYNEGDSVCFFPLSRGPANPMKCLRAGDRDCNWPLERGISSRLESLTRADSTNTLYTLPVVNTD</sequence>